<dbReference type="InterPro" id="IPR006224">
    <property type="entry name" value="PsdUridine_synth_RluA-like_CS"/>
</dbReference>
<reference evidence="3" key="2">
    <citation type="submission" date="2021-04" db="EMBL/GenBank/DDBJ databases">
        <authorList>
            <person name="Podell S."/>
        </authorList>
    </citation>
    <scope>NUCLEOTIDE SEQUENCE</scope>
    <source>
        <strain evidence="3">Hildebrandi</strain>
    </source>
</reference>
<dbReference type="PANTHER" id="PTHR21600:SF87">
    <property type="entry name" value="RNA PSEUDOURIDYLATE SYNTHASE DOMAIN-CONTAINING PROTEIN 1"/>
    <property type="match status" value="1"/>
</dbReference>
<name>A0A9K3LV89_9STRA</name>
<dbReference type="AlphaFoldDB" id="A0A9K3LV89"/>
<dbReference type="PROSITE" id="PS01129">
    <property type="entry name" value="PSI_RLU"/>
    <property type="match status" value="1"/>
</dbReference>
<accession>A0A9K3LV89</accession>
<dbReference type="InterPro" id="IPR050188">
    <property type="entry name" value="RluA_PseudoU_synthase"/>
</dbReference>
<dbReference type="InterPro" id="IPR006145">
    <property type="entry name" value="PsdUridine_synth_RsuA/RluA"/>
</dbReference>
<dbReference type="EMBL" id="JAGRRH010000006">
    <property type="protein sequence ID" value="KAG7368475.1"/>
    <property type="molecule type" value="Genomic_DNA"/>
</dbReference>
<dbReference type="OrthoDB" id="418349at2759"/>
<evidence type="ECO:0000313" key="4">
    <source>
        <dbReference type="Proteomes" id="UP000693970"/>
    </source>
</evidence>
<comment type="caution">
    <text evidence="3">The sequence shown here is derived from an EMBL/GenBank/DDBJ whole genome shotgun (WGS) entry which is preliminary data.</text>
</comment>
<sequence length="450" mass="50455">MYNIVQLLQRIGVLCLFVFFQEVRLSTLLKAGRDNVSSRVSQSCQKDDSNNAPINEQEIGRIARTLGQAYDQSGIQGVLNACDQEMSVISTTANIPYLVRDIHKNFSSSNRRRSITGIINGMMGWGCRCSNTIDQSTLEDSLFCWKLLDAVDNSHLSCWKPDIVTLSLAYTGVADSHPPEASAILARAKQLRRGDSEKEEKENITLNMPDAKNKELSSEHGFHILYDHADFFILNKPSGVSLPEIERVLRHHDIPLSDLNPDGSRGLVHRLDVGTSGCLVLAKTNAIHAQLISQFFLRQVEKSYLALVACDNPMHGSSNKLLSSGIIDLSIDGRPSISYYEKMQTDDATSSRSLRPPKATILRIRTQQGRKHQVRIHCSKGLQRPILLDPLYGGERIMYAINSNAMKQARAKRQFCLHADELSLPKWGVHVTAPMPLWWEQIIQDVEKIQ</sequence>
<dbReference type="Pfam" id="PF00849">
    <property type="entry name" value="PseudoU_synth_2"/>
    <property type="match status" value="1"/>
</dbReference>
<dbReference type="GO" id="GO:0003723">
    <property type="term" value="F:RNA binding"/>
    <property type="evidence" value="ECO:0007669"/>
    <property type="project" value="InterPro"/>
</dbReference>
<dbReference type="PANTHER" id="PTHR21600">
    <property type="entry name" value="MITOCHONDRIAL RNA PSEUDOURIDINE SYNTHASE"/>
    <property type="match status" value="1"/>
</dbReference>
<evidence type="ECO:0000256" key="1">
    <source>
        <dbReference type="ARBA" id="ARBA00010876"/>
    </source>
</evidence>
<dbReference type="CDD" id="cd02869">
    <property type="entry name" value="PseudoU_synth_RluA_like"/>
    <property type="match status" value="1"/>
</dbReference>
<dbReference type="Proteomes" id="UP000693970">
    <property type="component" value="Unassembled WGS sequence"/>
</dbReference>
<keyword evidence="4" id="KW-1185">Reference proteome</keyword>
<proteinExistence type="inferred from homology"/>
<feature type="domain" description="Pseudouridine synthase RsuA/RluA-like" evidence="2">
    <location>
        <begin position="230"/>
        <end position="379"/>
    </location>
</feature>
<evidence type="ECO:0000313" key="3">
    <source>
        <dbReference type="EMBL" id="KAG7368475.1"/>
    </source>
</evidence>
<comment type="similarity">
    <text evidence="1">Belongs to the pseudouridine synthase RluA family.</text>
</comment>
<dbReference type="GO" id="GO:0000455">
    <property type="term" value="P:enzyme-directed rRNA pseudouridine synthesis"/>
    <property type="evidence" value="ECO:0007669"/>
    <property type="project" value="TreeGrafter"/>
</dbReference>
<dbReference type="GO" id="GO:0009982">
    <property type="term" value="F:pseudouridine synthase activity"/>
    <property type="evidence" value="ECO:0007669"/>
    <property type="project" value="InterPro"/>
</dbReference>
<organism evidence="3 4">
    <name type="scientific">Nitzschia inconspicua</name>
    <dbReference type="NCBI Taxonomy" id="303405"/>
    <lineage>
        <taxon>Eukaryota</taxon>
        <taxon>Sar</taxon>
        <taxon>Stramenopiles</taxon>
        <taxon>Ochrophyta</taxon>
        <taxon>Bacillariophyta</taxon>
        <taxon>Bacillariophyceae</taxon>
        <taxon>Bacillariophycidae</taxon>
        <taxon>Bacillariales</taxon>
        <taxon>Bacillariaceae</taxon>
        <taxon>Nitzschia</taxon>
    </lineage>
</organism>
<evidence type="ECO:0000259" key="2">
    <source>
        <dbReference type="Pfam" id="PF00849"/>
    </source>
</evidence>
<reference evidence="3" key="1">
    <citation type="journal article" date="2021" name="Sci. Rep.">
        <title>Diploid genomic architecture of Nitzschia inconspicua, an elite biomass production diatom.</title>
        <authorList>
            <person name="Oliver A."/>
            <person name="Podell S."/>
            <person name="Pinowska A."/>
            <person name="Traller J.C."/>
            <person name="Smith S.R."/>
            <person name="McClure R."/>
            <person name="Beliaev A."/>
            <person name="Bohutskyi P."/>
            <person name="Hill E.A."/>
            <person name="Rabines A."/>
            <person name="Zheng H."/>
            <person name="Allen L.Z."/>
            <person name="Kuo A."/>
            <person name="Grigoriev I.V."/>
            <person name="Allen A.E."/>
            <person name="Hazlebeck D."/>
            <person name="Allen E.E."/>
        </authorList>
    </citation>
    <scope>NUCLEOTIDE SEQUENCE</scope>
    <source>
        <strain evidence="3">Hildebrandi</strain>
    </source>
</reference>
<protein>
    <submittedName>
        <fullName evidence="3">Pseudouridine synthase Rlu family protein</fullName>
    </submittedName>
</protein>
<gene>
    <name evidence="3" type="ORF">IV203_031218</name>
</gene>